<dbReference type="AlphaFoldDB" id="A0A0D2I429"/>
<gene>
    <name evidence="3" type="ORF">Z519_01564</name>
</gene>
<dbReference type="RefSeq" id="XP_016624649.1">
    <property type="nucleotide sequence ID" value="XM_016759321.1"/>
</dbReference>
<evidence type="ECO:0000259" key="2">
    <source>
        <dbReference type="PROSITE" id="PS51481"/>
    </source>
</evidence>
<name>A0A0D2I429_CLAB1</name>
<evidence type="ECO:0000313" key="4">
    <source>
        <dbReference type="Proteomes" id="UP000053789"/>
    </source>
</evidence>
<dbReference type="VEuPathDB" id="FungiDB:Z519_01564"/>
<feature type="region of interest" description="Disordered" evidence="1">
    <location>
        <begin position="260"/>
        <end position="374"/>
    </location>
</feature>
<sequence length="448" mass="49045">MDSSGAEAHKSIVLDLPASFEVKVEDVISFSLEDEEFKKTAAARTGAGILLVAKICDALLSWGGYSDEDIRNVAGLVARNLITCESSHVKTEHEMNNDENSNSNSRGKGTGVLGKTVESMLKGLLDPNVPRSKHLHINSNEPVLLVNFEQLLHPENRDWVNDVIDTAVLQLQQQWNIWPVRVYAHANPLTPRKVAGGGGATRRGDTLGDAFSITLLNVVNTDIGGPSMPQLLDAKCDAAEWNGYVRREVWRGREVVVREEGEGNWGQREVAAVDADNASERSFRSENDDDDDKSVGSDALNLVNLKSPGQPDSPEREDGTAAQHAEVTPKTGAREDTPLLTHLEEDQVRGDMDDGNDNDQDVAQATTQKQPLPQEFEVPERHIKHPTWERHDDGTSLIDLIRSQVSMIVPFGTEDAGHDVGDIEADVAKSRSEKAESSSPSDDEFIVV</sequence>
<feature type="compositionally biased region" description="Basic and acidic residues" evidence="1">
    <location>
        <begin position="332"/>
        <end position="352"/>
    </location>
</feature>
<dbReference type="GO" id="GO:0004371">
    <property type="term" value="F:glycerone kinase activity"/>
    <property type="evidence" value="ECO:0007669"/>
    <property type="project" value="InterPro"/>
</dbReference>
<dbReference type="PROSITE" id="PS51481">
    <property type="entry name" value="DHAK"/>
    <property type="match status" value="1"/>
</dbReference>
<dbReference type="Proteomes" id="UP000053789">
    <property type="component" value="Unassembled WGS sequence"/>
</dbReference>
<proteinExistence type="predicted"/>
<dbReference type="OrthoDB" id="4152926at2759"/>
<dbReference type="GeneID" id="27694492"/>
<feature type="compositionally biased region" description="Basic and acidic residues" evidence="1">
    <location>
        <begin position="415"/>
        <end position="436"/>
    </location>
</feature>
<protein>
    <recommendedName>
        <fullName evidence="2">DhaK domain-containing protein</fullName>
    </recommendedName>
</protein>
<keyword evidence="4" id="KW-1185">Reference proteome</keyword>
<accession>A0A0D2I429</accession>
<reference evidence="3" key="1">
    <citation type="submission" date="2015-01" db="EMBL/GenBank/DDBJ databases">
        <title>The Genome Sequence of Cladophialophora bantiana CBS 173.52.</title>
        <authorList>
            <consortium name="The Broad Institute Genomics Platform"/>
            <person name="Cuomo C."/>
            <person name="de Hoog S."/>
            <person name="Gorbushina A."/>
            <person name="Stielow B."/>
            <person name="Teixiera M."/>
            <person name="Abouelleil A."/>
            <person name="Chapman S.B."/>
            <person name="Priest M."/>
            <person name="Young S.K."/>
            <person name="Wortman J."/>
            <person name="Nusbaum C."/>
            <person name="Birren B."/>
        </authorList>
    </citation>
    <scope>NUCLEOTIDE SEQUENCE [LARGE SCALE GENOMIC DNA]</scope>
    <source>
        <strain evidence="3">CBS 173.52</strain>
    </source>
</reference>
<feature type="domain" description="DhaK" evidence="2">
    <location>
        <begin position="1"/>
        <end position="241"/>
    </location>
</feature>
<dbReference type="EMBL" id="KN846981">
    <property type="protein sequence ID" value="KIW97980.1"/>
    <property type="molecule type" value="Genomic_DNA"/>
</dbReference>
<feature type="region of interest" description="Disordered" evidence="1">
    <location>
        <begin position="90"/>
        <end position="109"/>
    </location>
</feature>
<dbReference type="InterPro" id="IPR004006">
    <property type="entry name" value="DhaK_dom"/>
</dbReference>
<evidence type="ECO:0000313" key="3">
    <source>
        <dbReference type="EMBL" id="KIW97980.1"/>
    </source>
</evidence>
<dbReference type="GO" id="GO:0006071">
    <property type="term" value="P:glycerol metabolic process"/>
    <property type="evidence" value="ECO:0007669"/>
    <property type="project" value="InterPro"/>
</dbReference>
<evidence type="ECO:0000256" key="1">
    <source>
        <dbReference type="SAM" id="MobiDB-lite"/>
    </source>
</evidence>
<organism evidence="3 4">
    <name type="scientific">Cladophialophora bantiana (strain ATCC 10958 / CBS 173.52 / CDC B-1940 / NIH 8579)</name>
    <name type="common">Xylohypha bantiana</name>
    <dbReference type="NCBI Taxonomy" id="1442370"/>
    <lineage>
        <taxon>Eukaryota</taxon>
        <taxon>Fungi</taxon>
        <taxon>Dikarya</taxon>
        <taxon>Ascomycota</taxon>
        <taxon>Pezizomycotina</taxon>
        <taxon>Eurotiomycetes</taxon>
        <taxon>Chaetothyriomycetidae</taxon>
        <taxon>Chaetothyriales</taxon>
        <taxon>Herpotrichiellaceae</taxon>
        <taxon>Cladophialophora</taxon>
    </lineage>
</organism>
<dbReference type="HOGENOM" id="CLU_676201_0_0_1"/>
<feature type="region of interest" description="Disordered" evidence="1">
    <location>
        <begin position="413"/>
        <end position="448"/>
    </location>
</feature>